<feature type="repeat" description="PPR" evidence="2">
    <location>
        <begin position="431"/>
        <end position="465"/>
    </location>
</feature>
<dbReference type="AlphaFoldDB" id="A0A328DAY9"/>
<dbReference type="EMBL" id="NQVE01000175">
    <property type="protein sequence ID" value="RAL42340.1"/>
    <property type="molecule type" value="Genomic_DNA"/>
</dbReference>
<dbReference type="Gene3D" id="1.25.40.10">
    <property type="entry name" value="Tetratricopeptide repeat domain"/>
    <property type="match status" value="2"/>
</dbReference>
<protein>
    <recommendedName>
        <fullName evidence="5">Pentacotripeptide-repeat region of PRORP domain-containing protein</fullName>
    </recommendedName>
</protein>
<dbReference type="Proteomes" id="UP000249390">
    <property type="component" value="Unassembled WGS sequence"/>
</dbReference>
<dbReference type="PROSITE" id="PS51375">
    <property type="entry name" value="PPR"/>
    <property type="match status" value="1"/>
</dbReference>
<accession>A0A328DAY9</accession>
<dbReference type="InterPro" id="IPR002885">
    <property type="entry name" value="PPR_rpt"/>
</dbReference>
<reference evidence="3 4" key="1">
    <citation type="submission" date="2018-06" db="EMBL/GenBank/DDBJ databases">
        <title>The Genome of Cuscuta australis (Dodder) Provides Insight into the Evolution of Plant Parasitism.</title>
        <authorList>
            <person name="Liu H."/>
        </authorList>
    </citation>
    <scope>NUCLEOTIDE SEQUENCE [LARGE SCALE GENOMIC DNA]</scope>
    <source>
        <strain evidence="4">cv. Yunnan</strain>
        <tissue evidence="3">Vines</tissue>
    </source>
</reference>
<evidence type="ECO:0008006" key="5">
    <source>
        <dbReference type="Google" id="ProtNLM"/>
    </source>
</evidence>
<sequence>MHLYLQNKDKPSSLIIMVAISEIGPLPFIRSTQPCSLRLASTFTHSRKWLNLRIHSRFKSSATGSGQNPNFAAHEKGVFREFRVFNSTELDRSVTSDEPDDEGEMRQGVFEAIEELERMTREPSQVLEEMHQKLSARDLQFVLVYFSQEGRDSWCALEVFDWLRKENRVDKKTMKLMVSIMYGWVKKLIDSKSEVSDVVDLLVDMDCVGLKPGFSMMKMVVSLYWEAGEKERAIGFVKEVLRRQISYSVGDTEGHKGCPVGFLAYKMMEEGNYRDAVKLVINIKGCGLKPDAYSYLIAMSAVLKELKEFGKALQKLKSFTRSGLVVEIENFTSTLKYQTDLLADGVRLSDWAFQEGDPSLYGTIHERLLTMYICSRQGVEAEKHIWQIKLEGKEVNRDLYDIVLAICASQNESGPIGRLLTIMDTSTSLQKKKSLSWLIRGYIKGGHSEKAAETVMKMLDLGLTPAFLDRVVVLQGLQRRIRQPGGMHTYLKLCKRLSDAELVDPCIVYLYIKKHKLWIMTVI</sequence>
<evidence type="ECO:0000313" key="3">
    <source>
        <dbReference type="EMBL" id="RAL42340.1"/>
    </source>
</evidence>
<evidence type="ECO:0000256" key="1">
    <source>
        <dbReference type="ARBA" id="ARBA00022737"/>
    </source>
</evidence>
<dbReference type="InterPro" id="IPR011990">
    <property type="entry name" value="TPR-like_helical_dom_sf"/>
</dbReference>
<dbReference type="PANTHER" id="PTHR47880:SF1">
    <property type="entry name" value="OS05G0353300 PROTEIN"/>
    <property type="match status" value="1"/>
</dbReference>
<keyword evidence="4" id="KW-1185">Reference proteome</keyword>
<dbReference type="PANTHER" id="PTHR47880">
    <property type="entry name" value="OS05G0353300 PROTEIN"/>
    <property type="match status" value="1"/>
</dbReference>
<comment type="caution">
    <text evidence="3">The sequence shown here is derived from an EMBL/GenBank/DDBJ whole genome shotgun (WGS) entry which is preliminary data.</text>
</comment>
<evidence type="ECO:0000256" key="2">
    <source>
        <dbReference type="PROSITE-ProRule" id="PRU00708"/>
    </source>
</evidence>
<gene>
    <name evidence="3" type="ORF">DM860_012123</name>
</gene>
<name>A0A328DAY9_9ASTE</name>
<organism evidence="3 4">
    <name type="scientific">Cuscuta australis</name>
    <dbReference type="NCBI Taxonomy" id="267555"/>
    <lineage>
        <taxon>Eukaryota</taxon>
        <taxon>Viridiplantae</taxon>
        <taxon>Streptophyta</taxon>
        <taxon>Embryophyta</taxon>
        <taxon>Tracheophyta</taxon>
        <taxon>Spermatophyta</taxon>
        <taxon>Magnoliopsida</taxon>
        <taxon>eudicotyledons</taxon>
        <taxon>Gunneridae</taxon>
        <taxon>Pentapetalae</taxon>
        <taxon>asterids</taxon>
        <taxon>lamiids</taxon>
        <taxon>Solanales</taxon>
        <taxon>Convolvulaceae</taxon>
        <taxon>Cuscuteae</taxon>
        <taxon>Cuscuta</taxon>
        <taxon>Cuscuta subgen. Grammica</taxon>
        <taxon>Cuscuta sect. Cleistogrammica</taxon>
    </lineage>
</organism>
<proteinExistence type="predicted"/>
<evidence type="ECO:0000313" key="4">
    <source>
        <dbReference type="Proteomes" id="UP000249390"/>
    </source>
</evidence>
<keyword evidence="1" id="KW-0677">Repeat</keyword>